<feature type="domain" description="Integrase catalytic" evidence="1">
    <location>
        <begin position="98"/>
        <end position="262"/>
    </location>
</feature>
<dbReference type="GO" id="GO:0003676">
    <property type="term" value="F:nucleic acid binding"/>
    <property type="evidence" value="ECO:0007669"/>
    <property type="project" value="InterPro"/>
</dbReference>
<dbReference type="AlphaFoldDB" id="A6DGR2"/>
<dbReference type="STRING" id="313628.LNTAR_23354"/>
<dbReference type="SUPFAM" id="SSF53098">
    <property type="entry name" value="Ribonuclease H-like"/>
    <property type="match status" value="1"/>
</dbReference>
<name>A6DGR2_9BACT</name>
<dbReference type="PANTHER" id="PTHR46889">
    <property type="entry name" value="TRANSPOSASE INSF FOR INSERTION SEQUENCE IS3B-RELATED"/>
    <property type="match status" value="1"/>
</dbReference>
<dbReference type="PROSITE" id="PS50994">
    <property type="entry name" value="INTEGRASE"/>
    <property type="match status" value="1"/>
</dbReference>
<dbReference type="GO" id="GO:0015074">
    <property type="term" value="P:DNA integration"/>
    <property type="evidence" value="ECO:0007669"/>
    <property type="project" value="InterPro"/>
</dbReference>
<dbReference type="InterPro" id="IPR012337">
    <property type="entry name" value="RNaseH-like_sf"/>
</dbReference>
<dbReference type="InterPro" id="IPR036397">
    <property type="entry name" value="RNaseH_sf"/>
</dbReference>
<evidence type="ECO:0000313" key="3">
    <source>
        <dbReference type="Proteomes" id="UP000004947"/>
    </source>
</evidence>
<gene>
    <name evidence="2" type="ORF">LNTAR_23354</name>
</gene>
<keyword evidence="3" id="KW-1185">Reference proteome</keyword>
<accession>A6DGR2</accession>
<dbReference type="eggNOG" id="COG2801">
    <property type="taxonomic scope" value="Bacteria"/>
</dbReference>
<dbReference type="Gene3D" id="3.30.420.10">
    <property type="entry name" value="Ribonuclease H-like superfamily/Ribonuclease H"/>
    <property type="match status" value="1"/>
</dbReference>
<dbReference type="PANTHER" id="PTHR46889:SF4">
    <property type="entry name" value="TRANSPOSASE INSO FOR INSERTION SEQUENCE ELEMENT IS911B-RELATED"/>
    <property type="match status" value="1"/>
</dbReference>
<comment type="caution">
    <text evidence="2">The sequence shown here is derived from an EMBL/GenBank/DDBJ whole genome shotgun (WGS) entry which is preliminary data.</text>
</comment>
<sequence>MLKSLDLHPSKFYQWKGREGKENQHNGIQPKDFWLTEAERHAVIEYYQSHRREGYRAVTYMMIDEDIAYMSSSSVYRILSGAGLMRTKSIKKSKKGNGFEQPLQAHEHWHTDISYVKVNKRFYFFIGVLDGYSRCLLHWEIRESMNEQDAEIVVKRALEKYPQARPRIITDNGSQYTGQEFKKFIAFHGLTHVRTSPYYPQSNGKIERFHFTLKAGTIRPQVPLSVEDARRVVSQYVEYYNNTRLHSAIGFIAPMDKLMGNDVIIVQERKTKLADAKARRLELFAEAS</sequence>
<protein>
    <recommendedName>
        <fullName evidence="1">Integrase catalytic domain-containing protein</fullName>
    </recommendedName>
</protein>
<reference evidence="2 3" key="1">
    <citation type="journal article" date="2010" name="J. Bacteriol.">
        <title>Genome sequence of Lentisphaera araneosa HTCC2155T, the type species of the order Lentisphaerales in the phylum Lentisphaerae.</title>
        <authorList>
            <person name="Thrash J.C."/>
            <person name="Cho J.C."/>
            <person name="Vergin K.L."/>
            <person name="Morris R.M."/>
            <person name="Giovannoni S.J."/>
        </authorList>
    </citation>
    <scope>NUCLEOTIDE SEQUENCE [LARGE SCALE GENOMIC DNA]</scope>
    <source>
        <strain evidence="2 3">HTCC2155</strain>
    </source>
</reference>
<dbReference type="Proteomes" id="UP000004947">
    <property type="component" value="Unassembled WGS sequence"/>
</dbReference>
<evidence type="ECO:0000259" key="1">
    <source>
        <dbReference type="PROSITE" id="PS50994"/>
    </source>
</evidence>
<dbReference type="InterPro" id="IPR050900">
    <property type="entry name" value="Transposase_IS3/IS150/IS904"/>
</dbReference>
<dbReference type="EMBL" id="ABCK01000002">
    <property type="protein sequence ID" value="EDM29379.1"/>
    <property type="molecule type" value="Genomic_DNA"/>
</dbReference>
<organism evidence="2 3">
    <name type="scientific">Lentisphaera araneosa HTCC2155</name>
    <dbReference type="NCBI Taxonomy" id="313628"/>
    <lineage>
        <taxon>Bacteria</taxon>
        <taxon>Pseudomonadati</taxon>
        <taxon>Lentisphaerota</taxon>
        <taxon>Lentisphaeria</taxon>
        <taxon>Lentisphaerales</taxon>
        <taxon>Lentisphaeraceae</taxon>
        <taxon>Lentisphaera</taxon>
    </lineage>
</organism>
<dbReference type="Pfam" id="PF00665">
    <property type="entry name" value="rve"/>
    <property type="match status" value="1"/>
</dbReference>
<evidence type="ECO:0000313" key="2">
    <source>
        <dbReference type="EMBL" id="EDM29379.1"/>
    </source>
</evidence>
<dbReference type="InterPro" id="IPR001584">
    <property type="entry name" value="Integrase_cat-core"/>
</dbReference>
<proteinExistence type="predicted"/>